<evidence type="ECO:0000313" key="1">
    <source>
        <dbReference type="EMBL" id="KAA6353176.1"/>
    </source>
</evidence>
<accession>A0A5J4T3Y7</accession>
<sequence>MLRYSRTSYVYATTLINYGPDKIKCADSFVICSSSLMISSNHLQTEGSGMIVSSNIDDLRLVQIQAACYDSFSNGESTSAIERIAAVSLGEQISFTDVGYRSRQVIDGEMLLKTQLQFNYFVFVHEDQAKN</sequence>
<proteinExistence type="predicted"/>
<gene>
    <name evidence="1" type="ORF">EZS28_051298</name>
</gene>
<dbReference type="AlphaFoldDB" id="A0A5J4T3Y7"/>
<evidence type="ECO:0000313" key="2">
    <source>
        <dbReference type="Proteomes" id="UP000324800"/>
    </source>
</evidence>
<dbReference type="Proteomes" id="UP000324800">
    <property type="component" value="Unassembled WGS sequence"/>
</dbReference>
<name>A0A5J4T3Y7_9EUKA</name>
<reference evidence="1 2" key="1">
    <citation type="submission" date="2019-03" db="EMBL/GenBank/DDBJ databases">
        <title>Single cell metagenomics reveals metabolic interactions within the superorganism composed of flagellate Streblomastix strix and complex community of Bacteroidetes bacteria on its surface.</title>
        <authorList>
            <person name="Treitli S.C."/>
            <person name="Kolisko M."/>
            <person name="Husnik F."/>
            <person name="Keeling P."/>
            <person name="Hampl V."/>
        </authorList>
    </citation>
    <scope>NUCLEOTIDE SEQUENCE [LARGE SCALE GENOMIC DNA]</scope>
    <source>
        <strain evidence="1">ST1C</strain>
    </source>
</reference>
<comment type="caution">
    <text evidence="1">The sequence shown here is derived from an EMBL/GenBank/DDBJ whole genome shotgun (WGS) entry which is preliminary data.</text>
</comment>
<organism evidence="1 2">
    <name type="scientific">Streblomastix strix</name>
    <dbReference type="NCBI Taxonomy" id="222440"/>
    <lineage>
        <taxon>Eukaryota</taxon>
        <taxon>Metamonada</taxon>
        <taxon>Preaxostyla</taxon>
        <taxon>Oxymonadida</taxon>
        <taxon>Streblomastigidae</taxon>
        <taxon>Streblomastix</taxon>
    </lineage>
</organism>
<protein>
    <submittedName>
        <fullName evidence="1">Uncharacterized protein</fullName>
    </submittedName>
</protein>
<dbReference type="EMBL" id="SNRW01038609">
    <property type="protein sequence ID" value="KAA6353176.1"/>
    <property type="molecule type" value="Genomic_DNA"/>
</dbReference>